<feature type="region of interest" description="Disordered" evidence="1">
    <location>
        <begin position="1"/>
        <end position="22"/>
    </location>
</feature>
<protein>
    <submittedName>
        <fullName evidence="2">Uncharacterized protein</fullName>
    </submittedName>
</protein>
<dbReference type="AlphaFoldDB" id="A0A0D7A191"/>
<keyword evidence="3" id="KW-1185">Reference proteome</keyword>
<reference evidence="2 3" key="1">
    <citation type="journal article" date="2015" name="Fungal Genet. Biol.">
        <title>Evolution of novel wood decay mechanisms in Agaricales revealed by the genome sequences of Fistulina hepatica and Cylindrobasidium torrendii.</title>
        <authorList>
            <person name="Floudas D."/>
            <person name="Held B.W."/>
            <person name="Riley R."/>
            <person name="Nagy L.G."/>
            <person name="Koehler G."/>
            <person name="Ransdell A.S."/>
            <person name="Younus H."/>
            <person name="Chow J."/>
            <person name="Chiniquy J."/>
            <person name="Lipzen A."/>
            <person name="Tritt A."/>
            <person name="Sun H."/>
            <person name="Haridas S."/>
            <person name="LaButti K."/>
            <person name="Ohm R.A."/>
            <person name="Kues U."/>
            <person name="Blanchette R.A."/>
            <person name="Grigoriev I.V."/>
            <person name="Minto R.E."/>
            <person name="Hibbett D.S."/>
        </authorList>
    </citation>
    <scope>NUCLEOTIDE SEQUENCE [LARGE SCALE GENOMIC DNA]</scope>
    <source>
        <strain evidence="2 3">ATCC 64428</strain>
    </source>
</reference>
<organism evidence="2 3">
    <name type="scientific">Fistulina hepatica ATCC 64428</name>
    <dbReference type="NCBI Taxonomy" id="1128425"/>
    <lineage>
        <taxon>Eukaryota</taxon>
        <taxon>Fungi</taxon>
        <taxon>Dikarya</taxon>
        <taxon>Basidiomycota</taxon>
        <taxon>Agaricomycotina</taxon>
        <taxon>Agaricomycetes</taxon>
        <taxon>Agaricomycetidae</taxon>
        <taxon>Agaricales</taxon>
        <taxon>Fistulinaceae</taxon>
        <taxon>Fistulina</taxon>
    </lineage>
</organism>
<sequence length="229" mass="24873">MSARRRASHMEPYPQAGGRPLKVPVKNVGEQMLGYGEMPDTQDMAPNWTSTMDHEQTSMSVNAIFQERKCKPQLFPFSDEAAPQKSISTGLSASSSESSSGSSALATASAAPVTEVIDWPSGRMPPFMDTVKSGSSSTTLQGPHTMSYPDLVKTVTLQGHVSGELSNNERYILARMHIFCNKELEVLNAEGVALRNKVLELQCRVRLLEGVIIGLGGQPPDYENAMIVM</sequence>
<dbReference type="Proteomes" id="UP000054144">
    <property type="component" value="Unassembled WGS sequence"/>
</dbReference>
<gene>
    <name evidence="2" type="ORF">FISHEDRAFT_78687</name>
</gene>
<evidence type="ECO:0000256" key="1">
    <source>
        <dbReference type="SAM" id="MobiDB-lite"/>
    </source>
</evidence>
<name>A0A0D7A191_9AGAR</name>
<evidence type="ECO:0000313" key="3">
    <source>
        <dbReference type="Proteomes" id="UP000054144"/>
    </source>
</evidence>
<accession>A0A0D7A191</accession>
<feature type="region of interest" description="Disordered" evidence="1">
    <location>
        <begin position="86"/>
        <end position="107"/>
    </location>
</feature>
<proteinExistence type="predicted"/>
<evidence type="ECO:0000313" key="2">
    <source>
        <dbReference type="EMBL" id="KIY43179.1"/>
    </source>
</evidence>
<dbReference type="EMBL" id="KN882115">
    <property type="protein sequence ID" value="KIY43179.1"/>
    <property type="molecule type" value="Genomic_DNA"/>
</dbReference>